<evidence type="ECO:0000313" key="3">
    <source>
        <dbReference type="Proteomes" id="UP001239445"/>
    </source>
</evidence>
<protein>
    <submittedName>
        <fullName evidence="2">Uncharacterized protein</fullName>
    </submittedName>
</protein>
<dbReference type="Proteomes" id="UP001239445">
    <property type="component" value="Unassembled WGS sequence"/>
</dbReference>
<reference evidence="2" key="1">
    <citation type="submission" date="2023-06" db="EMBL/GenBank/DDBJ databases">
        <title>Genome-scale phylogeny and comparative genomics of the fungal order Sordariales.</title>
        <authorList>
            <consortium name="Lawrence Berkeley National Laboratory"/>
            <person name="Hensen N."/>
            <person name="Bonometti L."/>
            <person name="Westerberg I."/>
            <person name="Brannstrom I.O."/>
            <person name="Guillou S."/>
            <person name="Cros-Aarteil S."/>
            <person name="Calhoun S."/>
            <person name="Haridas S."/>
            <person name="Kuo A."/>
            <person name="Mondo S."/>
            <person name="Pangilinan J."/>
            <person name="Riley R."/>
            <person name="Labutti K."/>
            <person name="Andreopoulos B."/>
            <person name="Lipzen A."/>
            <person name="Chen C."/>
            <person name="Yanf M."/>
            <person name="Daum C."/>
            <person name="Ng V."/>
            <person name="Clum A."/>
            <person name="Steindorff A."/>
            <person name="Ohm R."/>
            <person name="Martin F."/>
            <person name="Silar P."/>
            <person name="Natvig D."/>
            <person name="Lalanne C."/>
            <person name="Gautier V."/>
            <person name="Ament-Velasquez S.L."/>
            <person name="Kruys A."/>
            <person name="Hutchinson M.I."/>
            <person name="Powell A.J."/>
            <person name="Barry K."/>
            <person name="Miller A.N."/>
            <person name="Grigoriev I.V."/>
            <person name="Debuchy R."/>
            <person name="Gladieux P."/>
            <person name="Thoren M.H."/>
            <person name="Johannesson H."/>
        </authorList>
    </citation>
    <scope>NUCLEOTIDE SEQUENCE</scope>
    <source>
        <strain evidence="2">PSN4</strain>
    </source>
</reference>
<gene>
    <name evidence="2" type="ORF">QBC47DRAFT_134189</name>
</gene>
<name>A0AAJ0BJB7_9PEZI</name>
<keyword evidence="3" id="KW-1185">Reference proteome</keyword>
<feature type="region of interest" description="Disordered" evidence="1">
    <location>
        <begin position="167"/>
        <end position="199"/>
    </location>
</feature>
<feature type="compositionally biased region" description="Low complexity" evidence="1">
    <location>
        <begin position="170"/>
        <end position="184"/>
    </location>
</feature>
<feature type="region of interest" description="Disordered" evidence="1">
    <location>
        <begin position="86"/>
        <end position="126"/>
    </location>
</feature>
<accession>A0AAJ0BJB7</accession>
<comment type="caution">
    <text evidence="2">The sequence shown here is derived from an EMBL/GenBank/DDBJ whole genome shotgun (WGS) entry which is preliminary data.</text>
</comment>
<evidence type="ECO:0000256" key="1">
    <source>
        <dbReference type="SAM" id="MobiDB-lite"/>
    </source>
</evidence>
<feature type="compositionally biased region" description="Basic residues" evidence="1">
    <location>
        <begin position="97"/>
        <end position="106"/>
    </location>
</feature>
<dbReference type="EMBL" id="MU839829">
    <property type="protein sequence ID" value="KAK1758209.1"/>
    <property type="molecule type" value="Genomic_DNA"/>
</dbReference>
<feature type="region of interest" description="Disordered" evidence="1">
    <location>
        <begin position="1"/>
        <end position="58"/>
    </location>
</feature>
<organism evidence="2 3">
    <name type="scientific">Echria macrotheca</name>
    <dbReference type="NCBI Taxonomy" id="438768"/>
    <lineage>
        <taxon>Eukaryota</taxon>
        <taxon>Fungi</taxon>
        <taxon>Dikarya</taxon>
        <taxon>Ascomycota</taxon>
        <taxon>Pezizomycotina</taxon>
        <taxon>Sordariomycetes</taxon>
        <taxon>Sordariomycetidae</taxon>
        <taxon>Sordariales</taxon>
        <taxon>Schizotheciaceae</taxon>
        <taxon>Echria</taxon>
    </lineage>
</organism>
<evidence type="ECO:0000313" key="2">
    <source>
        <dbReference type="EMBL" id="KAK1758209.1"/>
    </source>
</evidence>
<feature type="compositionally biased region" description="Basic and acidic residues" evidence="1">
    <location>
        <begin position="25"/>
        <end position="35"/>
    </location>
</feature>
<proteinExistence type="predicted"/>
<sequence>MAAFLSSFWSSRPAPENRQCPQPKKTREEPPRQDTADVAPTGITFFPPFVPCPNPHGTDEFVRATLIEQGGSQRAALRAWNDISRASRAAEPSSPKPKGKPPHPKSKANNQPQAKPLPTDCRESRATESLREILRNSVEPSQARRPQTAAAVNPSMARALGPMATNLIQSPSCSSEESSSGSTPSPFPAGGGPATTRQSATARTLFRTSFPHRGAHILAPPKSTPLGLISALSAIRTSMTHIPALAEIKTPSLRAMESVHAQYIRLLAREGRHLSPYVPEETPFSPESLAGMLHNLVSLRDLLPGHPTIRTVGLGIICEDDQDEGHVGRIICAGGPPDLVVWIYFDSATDGRACFDREGGVYTRLAGFAALKPVPLRESRFSWGAEENMGVVRELAWRSEVKMLKTKREGSTGK</sequence>
<dbReference type="AlphaFoldDB" id="A0AAJ0BJB7"/>